<proteinExistence type="predicted"/>
<dbReference type="GO" id="GO:0004721">
    <property type="term" value="F:phosphoprotein phosphatase activity"/>
    <property type="evidence" value="ECO:0007669"/>
    <property type="project" value="InterPro"/>
</dbReference>
<dbReference type="InterPro" id="IPR026893">
    <property type="entry name" value="Tyr/Ser_Pase_IphP-type"/>
</dbReference>
<evidence type="ECO:0000313" key="2">
    <source>
        <dbReference type="EMBL" id="CAD9301257.1"/>
    </source>
</evidence>
<dbReference type="Pfam" id="PF13350">
    <property type="entry name" value="Y_phosphatase3"/>
    <property type="match status" value="2"/>
</dbReference>
<protein>
    <recommendedName>
        <fullName evidence="3">Tyrosine specific protein phosphatases domain-containing protein</fullName>
    </recommendedName>
</protein>
<dbReference type="PANTHER" id="PTHR31126:SF1">
    <property type="entry name" value="TYROSINE SPECIFIC PROTEIN PHOSPHATASES DOMAIN-CONTAINING PROTEIN"/>
    <property type="match status" value="1"/>
</dbReference>
<dbReference type="PROSITE" id="PS00383">
    <property type="entry name" value="TYR_PHOSPHATASE_1"/>
    <property type="match status" value="1"/>
</dbReference>
<reference evidence="2" key="1">
    <citation type="submission" date="2021-01" db="EMBL/GenBank/DDBJ databases">
        <authorList>
            <person name="Corre E."/>
            <person name="Pelletier E."/>
            <person name="Niang G."/>
            <person name="Scheremetjew M."/>
            <person name="Finn R."/>
            <person name="Kale V."/>
            <person name="Holt S."/>
            <person name="Cochrane G."/>
            <person name="Meng A."/>
            <person name="Brown T."/>
            <person name="Cohen L."/>
        </authorList>
    </citation>
    <scope>NUCLEOTIDE SEQUENCE</scope>
    <source>
        <strain evidence="2">CCMP 410</strain>
    </source>
</reference>
<dbReference type="EMBL" id="HBGK01041732">
    <property type="protein sequence ID" value="CAD9301257.1"/>
    <property type="molecule type" value="Transcribed_RNA"/>
</dbReference>
<name>A0A7S1VK86_9STRA</name>
<dbReference type="Gene3D" id="3.90.190.10">
    <property type="entry name" value="Protein tyrosine phosphatase superfamily"/>
    <property type="match status" value="1"/>
</dbReference>
<gene>
    <name evidence="2" type="ORF">GOCE00092_LOCUS21837</name>
</gene>
<evidence type="ECO:0000256" key="1">
    <source>
        <dbReference type="SAM" id="SignalP"/>
    </source>
</evidence>
<dbReference type="InterPro" id="IPR016130">
    <property type="entry name" value="Tyr_Pase_AS"/>
</dbReference>
<feature type="signal peptide" evidence="1">
    <location>
        <begin position="1"/>
        <end position="19"/>
    </location>
</feature>
<dbReference type="SUPFAM" id="SSF52799">
    <property type="entry name" value="(Phosphotyrosine protein) phosphatases II"/>
    <property type="match status" value="2"/>
</dbReference>
<dbReference type="AlphaFoldDB" id="A0A7S1VK86"/>
<dbReference type="PANTHER" id="PTHR31126">
    <property type="entry name" value="TYROSINE-PROTEIN PHOSPHATASE"/>
    <property type="match status" value="1"/>
</dbReference>
<sequence>MRCSSKALLFLLVAVVGNGRLMVTPFTIQRAVSHQHHQRVNKRQKILQHSSSVEDMTTSSAEAAKAEAEFQTTTRSLCEERNLSLEKVKNGRDLASPIGSPVKPNRMIRIGRLGAATPKDMDLLFNKLGIQTIVDLRSPTELKEDESLQRSEVFSDFYNVLWTERGRKRDGCLRELGVLASPLRSRWWKSKSDTDITGSDEQEDEEIVKEVINLVEESNCNECDEVGGVSAAEFLAKAPSRKERHFVSLMNEFKYVRGTMSRVRKRDIARTIIKAPGALVSRRVRASVKKPFLDRINDGGLLMVNELLLRYGAPGIKYVLELCSDKSRHPIAFHCTAGKDRTGVITAIVLSLLGVPDESIVEDYSMSANVYAEMNDHSAMVGALSQRNLNPKTFLGAPPQVMRDTLQSIREDYGGVEGYLTEIGFGPEKQVQLKKALTE</sequence>
<evidence type="ECO:0008006" key="3">
    <source>
        <dbReference type="Google" id="ProtNLM"/>
    </source>
</evidence>
<dbReference type="InterPro" id="IPR029021">
    <property type="entry name" value="Prot-tyrosine_phosphatase-like"/>
</dbReference>
<keyword evidence="1" id="KW-0732">Signal</keyword>
<accession>A0A7S1VK86</accession>
<organism evidence="2">
    <name type="scientific">Grammatophora oceanica</name>
    <dbReference type="NCBI Taxonomy" id="210454"/>
    <lineage>
        <taxon>Eukaryota</taxon>
        <taxon>Sar</taxon>
        <taxon>Stramenopiles</taxon>
        <taxon>Ochrophyta</taxon>
        <taxon>Bacillariophyta</taxon>
        <taxon>Fragilariophyceae</taxon>
        <taxon>Fragilariophycidae</taxon>
        <taxon>Rhabdonematales</taxon>
        <taxon>Grammatophoraceae</taxon>
        <taxon>Grammatophora</taxon>
    </lineage>
</organism>
<feature type="chain" id="PRO_5030504535" description="Tyrosine specific protein phosphatases domain-containing protein" evidence="1">
    <location>
        <begin position="20"/>
        <end position="439"/>
    </location>
</feature>